<accession>A0A9N9ITG6</accession>
<evidence type="ECO:0000313" key="2">
    <source>
        <dbReference type="EMBL" id="CAG8747992.1"/>
    </source>
</evidence>
<evidence type="ECO:0000256" key="1">
    <source>
        <dbReference type="SAM" id="MobiDB-lite"/>
    </source>
</evidence>
<feature type="region of interest" description="Disordered" evidence="1">
    <location>
        <begin position="1"/>
        <end position="22"/>
    </location>
</feature>
<name>A0A9N9ITG6_9GLOM</name>
<feature type="non-terminal residue" evidence="2">
    <location>
        <position position="99"/>
    </location>
</feature>
<comment type="caution">
    <text evidence="2">The sequence shown here is derived from an EMBL/GenBank/DDBJ whole genome shotgun (WGS) entry which is preliminary data.</text>
</comment>
<reference evidence="2" key="1">
    <citation type="submission" date="2021-06" db="EMBL/GenBank/DDBJ databases">
        <authorList>
            <person name="Kallberg Y."/>
            <person name="Tangrot J."/>
            <person name="Rosling A."/>
        </authorList>
    </citation>
    <scope>NUCLEOTIDE SEQUENCE</scope>
    <source>
        <strain evidence="2">IN212</strain>
    </source>
</reference>
<evidence type="ECO:0000313" key="3">
    <source>
        <dbReference type="Proteomes" id="UP000789396"/>
    </source>
</evidence>
<gene>
    <name evidence="2" type="ORF">RFULGI_LOCUS13389</name>
</gene>
<organism evidence="2 3">
    <name type="scientific">Racocetra fulgida</name>
    <dbReference type="NCBI Taxonomy" id="60492"/>
    <lineage>
        <taxon>Eukaryota</taxon>
        <taxon>Fungi</taxon>
        <taxon>Fungi incertae sedis</taxon>
        <taxon>Mucoromycota</taxon>
        <taxon>Glomeromycotina</taxon>
        <taxon>Glomeromycetes</taxon>
        <taxon>Diversisporales</taxon>
        <taxon>Gigasporaceae</taxon>
        <taxon>Racocetra</taxon>
    </lineage>
</organism>
<dbReference type="EMBL" id="CAJVPZ010034974">
    <property type="protein sequence ID" value="CAG8747992.1"/>
    <property type="molecule type" value="Genomic_DNA"/>
</dbReference>
<keyword evidence="3" id="KW-1185">Reference proteome</keyword>
<proteinExistence type="predicted"/>
<protein>
    <submittedName>
        <fullName evidence="2">735_t:CDS:1</fullName>
    </submittedName>
</protein>
<dbReference type="AlphaFoldDB" id="A0A9N9ITG6"/>
<dbReference type="Proteomes" id="UP000789396">
    <property type="component" value="Unassembled WGS sequence"/>
</dbReference>
<sequence>TPAASTSSNNIDNNNNQGTKEDYLDYDEVSETSALENNDQSDLQILSDTSKIEVEYEDQRSEDDFILNENDEVAEIISDLSLNNDSEASKIAQAMKRYI</sequence>